<dbReference type="SUPFAM" id="SSF49363">
    <property type="entry name" value="Purple acid phosphatase, N-terminal domain"/>
    <property type="match status" value="1"/>
</dbReference>
<dbReference type="InterPro" id="IPR029052">
    <property type="entry name" value="Metallo-depent_PP-like"/>
</dbReference>
<feature type="domain" description="Calcineurin-like phosphoesterase" evidence="2">
    <location>
        <begin position="344"/>
        <end position="521"/>
    </location>
</feature>
<comment type="caution">
    <text evidence="4">The sequence shown here is derived from an EMBL/GenBank/DDBJ whole genome shotgun (WGS) entry which is preliminary data.</text>
</comment>
<dbReference type="InterPro" id="IPR039331">
    <property type="entry name" value="PAPs-like"/>
</dbReference>
<keyword evidence="1" id="KW-0732">Signal</keyword>
<dbReference type="PANTHER" id="PTHR22953">
    <property type="entry name" value="ACID PHOSPHATASE RELATED"/>
    <property type="match status" value="1"/>
</dbReference>
<reference evidence="4" key="1">
    <citation type="submission" date="2020-06" db="EMBL/GenBank/DDBJ databases">
        <authorList>
            <person name="Dong N."/>
        </authorList>
    </citation>
    <scope>NUCLEOTIDE SEQUENCE</scope>
    <source>
        <strain evidence="4">R1692</strain>
    </source>
</reference>
<dbReference type="Proteomes" id="UP001170954">
    <property type="component" value="Unassembled WGS sequence"/>
</dbReference>
<dbReference type="InterPro" id="IPR015914">
    <property type="entry name" value="PAPs_N"/>
</dbReference>
<evidence type="ECO:0000259" key="3">
    <source>
        <dbReference type="Pfam" id="PF16656"/>
    </source>
</evidence>
<protein>
    <submittedName>
        <fullName evidence="4">Metallophosphoesterase family protein</fullName>
    </submittedName>
</protein>
<organism evidence="4 5">
    <name type="scientific">Sphingobacterium hotanense</name>
    <dbReference type="NCBI Taxonomy" id="649196"/>
    <lineage>
        <taxon>Bacteria</taxon>
        <taxon>Pseudomonadati</taxon>
        <taxon>Bacteroidota</taxon>
        <taxon>Sphingobacteriia</taxon>
        <taxon>Sphingobacteriales</taxon>
        <taxon>Sphingobacteriaceae</taxon>
        <taxon>Sphingobacterium</taxon>
    </lineage>
</organism>
<dbReference type="Pfam" id="PF16656">
    <property type="entry name" value="Pur_ac_phosph_N"/>
    <property type="match status" value="1"/>
</dbReference>
<evidence type="ECO:0000313" key="4">
    <source>
        <dbReference type="EMBL" id="MDM1046886.1"/>
    </source>
</evidence>
<dbReference type="Pfam" id="PF00149">
    <property type="entry name" value="Metallophos"/>
    <property type="match status" value="1"/>
</dbReference>
<dbReference type="Gene3D" id="3.60.21.10">
    <property type="match status" value="1"/>
</dbReference>
<dbReference type="PANTHER" id="PTHR22953:SF153">
    <property type="entry name" value="PURPLE ACID PHOSPHATASE"/>
    <property type="match status" value="1"/>
</dbReference>
<reference evidence="4" key="2">
    <citation type="journal article" date="2022" name="Sci. Total Environ.">
        <title>Prevalence, transmission, and molecular epidemiology of tet(X)-positive bacteria among humans, animals, and environmental niches in China: An epidemiological, and genomic-based study.</title>
        <authorList>
            <person name="Dong N."/>
            <person name="Zeng Y."/>
            <person name="Cai C."/>
            <person name="Sun C."/>
            <person name="Lu J."/>
            <person name="Liu C."/>
            <person name="Zhou H."/>
            <person name="Sun Q."/>
            <person name="Shu L."/>
            <person name="Wang H."/>
            <person name="Wang Y."/>
            <person name="Wang S."/>
            <person name="Wu C."/>
            <person name="Chan E.W."/>
            <person name="Chen G."/>
            <person name="Shen Z."/>
            <person name="Chen S."/>
            <person name="Zhang R."/>
        </authorList>
    </citation>
    <scope>NUCLEOTIDE SEQUENCE</scope>
    <source>
        <strain evidence="4">R1692</strain>
    </source>
</reference>
<dbReference type="Gene3D" id="2.60.40.380">
    <property type="entry name" value="Purple acid phosphatase-like, N-terminal"/>
    <property type="match status" value="1"/>
</dbReference>
<gene>
    <name evidence="4" type="ORF">HX018_01290</name>
</gene>
<evidence type="ECO:0000313" key="5">
    <source>
        <dbReference type="Proteomes" id="UP001170954"/>
    </source>
</evidence>
<proteinExistence type="predicted"/>
<accession>A0ABT7NI59</accession>
<sequence>MKCSFNTNLLHAFKRLGILVLIALLFWLFLFSCKSNKPQNSIKQVIDSFTYAIKEKGNWQQFQNVKQAELIPLFSGQDLKVLSTAYWQFDVNQDVDVFVCRDSAQNEVPFWLIEEGFIRTNAIVENDLVRYEVWQKRFAKGRIGLGINGFDRHRFTYFVALKPVDSDQFLDFKPIFPEQQNLYSMTKGQYVYTDWDELTLTKIPSLLEGAYVIPTFRGRSREAQLIDGFRETLYPSSEQADQVLLSWVDSPLSSQYFSWRTHPTVESANIKYWEISTRDTMSLQAGYEYIEDPLLINDLENKRFSANISDLKSGTRYGYRIMVDGRDDFQGEFKTAHPDGGFEFAWFGDIHNDPDWGAKLPVWGSKYPHVKFHLFVGDLVNTGLYRDQWDVLWNAAGPILDRPVFSAPGNHDSQEGLPATLFYNYLKSPKNGTKLVEQTASYSFVYQNTLFVVLDAVGTGVELQKKWLQETLVQSKEQFKIVAFHFAPYTTEGEYLDIQQHWIPLFEQYGVDLVVNGHFHFYQRFKPKVKGPIYVMSIGTSVKNDKIISDSTRGKWVNRGYLYQHVKIDPERLIMTSLDEHLSIIDQFEIIKKN</sequence>
<evidence type="ECO:0000256" key="1">
    <source>
        <dbReference type="ARBA" id="ARBA00022729"/>
    </source>
</evidence>
<dbReference type="PROSITE" id="PS51257">
    <property type="entry name" value="PROKAR_LIPOPROTEIN"/>
    <property type="match status" value="1"/>
</dbReference>
<dbReference type="EMBL" id="JACAGK010000002">
    <property type="protein sequence ID" value="MDM1046886.1"/>
    <property type="molecule type" value="Genomic_DNA"/>
</dbReference>
<dbReference type="InterPro" id="IPR004843">
    <property type="entry name" value="Calcineurin-like_PHP"/>
</dbReference>
<dbReference type="SUPFAM" id="SSF56300">
    <property type="entry name" value="Metallo-dependent phosphatases"/>
    <property type="match status" value="1"/>
</dbReference>
<evidence type="ECO:0000259" key="2">
    <source>
        <dbReference type="Pfam" id="PF00149"/>
    </source>
</evidence>
<keyword evidence="5" id="KW-1185">Reference proteome</keyword>
<name>A0ABT7NI59_9SPHI</name>
<dbReference type="InterPro" id="IPR008963">
    <property type="entry name" value="Purple_acid_Pase-like_N"/>
</dbReference>
<dbReference type="RefSeq" id="WP_286650220.1">
    <property type="nucleotide sequence ID" value="NZ_JACAGK010000002.1"/>
</dbReference>
<feature type="domain" description="Purple acid phosphatase N-terminal" evidence="3">
    <location>
        <begin position="241"/>
        <end position="325"/>
    </location>
</feature>